<evidence type="ECO:0000313" key="5">
    <source>
        <dbReference type="Proteomes" id="UP000274082"/>
    </source>
</evidence>
<dbReference type="OMA" id="LYCSTPI"/>
<evidence type="ECO:0000313" key="6">
    <source>
        <dbReference type="Proteomes" id="UP000318447"/>
    </source>
</evidence>
<accession>A0A3Q8II73</accession>
<dbReference type="RefSeq" id="XP_003864924.1">
    <property type="nucleotide sequence ID" value="XM_003864876.1"/>
</dbReference>
<reference evidence="2" key="2">
    <citation type="submission" date="2011-01" db="EMBL/GenBank/DDBJ databases">
        <authorList>
            <person name="Zhao B.P."/>
            <person name="Ren Z.A."/>
            <person name="Li C.D."/>
        </authorList>
    </citation>
    <scope>NUCLEOTIDE SEQUENCE</scope>
    <source>
        <strain evidence="2">BPK282A1</strain>
    </source>
</reference>
<reference evidence="6" key="6">
    <citation type="submission" date="2019-02" db="EMBL/GenBank/DDBJ databases">
        <title>FDA dAtabase for Regulatory Grade micrObial Sequences (FDA-ARGOS): Supporting development and validation of Infectious Disease Dx tests.</title>
        <authorList>
            <person name="Duncan R."/>
            <person name="Fisher C."/>
            <person name="Tallon L."/>
            <person name="Sadzewicz L."/>
            <person name="Sengamalay N."/>
            <person name="Ott S."/>
            <person name="Godinez A."/>
            <person name="Nagaraj S."/>
            <person name="Vavikolanu K."/>
            <person name="Nadendla S."/>
            <person name="Aluvathingal J."/>
            <person name="Sichtig H."/>
        </authorList>
    </citation>
    <scope>NUCLEOTIDE SEQUENCE [LARGE SCALE GENOMIC DNA]</scope>
    <source>
        <strain evidence="6">FDAARGOS_361</strain>
    </source>
</reference>
<evidence type="ECO:0000313" key="2">
    <source>
        <dbReference type="EMBL" id="CBZ38244.1"/>
    </source>
</evidence>
<organism evidence="1 5">
    <name type="scientific">Leishmania donovani</name>
    <dbReference type="NCBI Taxonomy" id="5661"/>
    <lineage>
        <taxon>Eukaryota</taxon>
        <taxon>Discoba</taxon>
        <taxon>Euglenozoa</taxon>
        <taxon>Kinetoplastea</taxon>
        <taxon>Metakinetoplastina</taxon>
        <taxon>Trypanosomatida</taxon>
        <taxon>Trypanosomatidae</taxon>
        <taxon>Leishmaniinae</taxon>
        <taxon>Leishmania</taxon>
    </lineage>
</organism>
<proteinExistence type="predicted"/>
<reference evidence="2 4" key="1">
    <citation type="journal article" date="2011" name="Genome Res.">
        <title>Whole genome sequencing of multiple Leishmania donovani clinical isolates provides insights into population structure and mechanisms of drug resistance.</title>
        <authorList>
            <person name="Downing T."/>
            <person name="Imamura H."/>
            <person name="Decuypere S."/>
            <person name="Clark T.G."/>
            <person name="Coombs G.H."/>
            <person name="Cotton J.A."/>
            <person name="Hilley J.D."/>
            <person name="de Doncker S."/>
            <person name="Maes I."/>
            <person name="Mottram J.C."/>
            <person name="Quail M.A."/>
            <person name="Rijal S."/>
            <person name="Sanders M."/>
            <person name="Schonian G."/>
            <person name="Stark O."/>
            <person name="Sundar S."/>
            <person name="Vanaerschot M."/>
            <person name="Hertz-Fowler C."/>
            <person name="Dujardin J.C."/>
            <person name="Berriman M."/>
        </authorList>
    </citation>
    <scope>NUCLEOTIDE SEQUENCE [LARGE SCALE GENOMIC DNA]</scope>
    <source>
        <strain evidence="2 4">BPK282A1</strain>
    </source>
</reference>
<evidence type="ECO:0000313" key="4">
    <source>
        <dbReference type="Proteomes" id="UP000008980"/>
    </source>
</evidence>
<dbReference type="Proteomes" id="UP000274082">
    <property type="component" value="Chromosome 35"/>
</dbReference>
<gene>
    <name evidence="3" type="ORF">CGC21_7185</name>
    <name evidence="2" type="ORF">LDBPK_353440</name>
    <name evidence="1" type="ORF">LdCL_350039400</name>
</gene>
<evidence type="ECO:0000313" key="3">
    <source>
        <dbReference type="EMBL" id="TPP44604.1"/>
    </source>
</evidence>
<dbReference type="VEuPathDB" id="TriTrypDB:LdBPK_353440.1"/>
<dbReference type="SMR" id="A0A3Q8II73"/>
<keyword evidence="5" id="KW-1185">Reference proteome</keyword>
<dbReference type="VEuPathDB" id="TriTrypDB:LdCL_350039400"/>
<evidence type="ECO:0000313" key="1">
    <source>
        <dbReference type="EMBL" id="AYU83144.1"/>
    </source>
</evidence>
<dbReference type="Proteomes" id="UP000008980">
    <property type="component" value="Chromosome 35"/>
</dbReference>
<dbReference type="KEGG" id="ldo:LDBPK_353440"/>
<name>A0A3Q8II73_LEIDO</name>
<dbReference type="VEuPathDB" id="TriTrypDB:LDHU3_35.4520"/>
<protein>
    <submittedName>
        <fullName evidence="1">Uncharacterized protein</fullName>
    </submittedName>
</protein>
<reference evidence="1 5" key="4">
    <citation type="journal article" date="2018" name="Sci. Rep.">
        <title>A complete Leishmania donovani reference genome identifies novel genetic variations associated with virulence.</title>
        <authorList>
            <person name="Lypaczewski P."/>
            <person name="Hoshizaki J."/>
            <person name="Zhang W.-W."/>
            <person name="McCall L.-I."/>
            <person name="Torcivia-Rodriguez J."/>
            <person name="Simonyan V."/>
            <person name="Kaur A."/>
            <person name="Dewar K."/>
            <person name="Matlashewski G."/>
        </authorList>
    </citation>
    <scope>NUCLEOTIDE SEQUENCE [LARGE SCALE GENOMIC DNA]</scope>
    <source>
        <strain evidence="1 5">LdCL</strain>
    </source>
</reference>
<dbReference type="AlphaFoldDB" id="A0A3Q8II73"/>
<dbReference type="Proteomes" id="UP000318447">
    <property type="component" value="Unassembled WGS sequence"/>
</dbReference>
<dbReference type="EMBL" id="FR799622">
    <property type="protein sequence ID" value="CBZ38244.1"/>
    <property type="molecule type" value="Genomic_DNA"/>
</dbReference>
<reference evidence="4" key="3">
    <citation type="submission" date="2011-02" db="EMBL/GenBank/DDBJ databases">
        <title>Whole genome sequencing of Leishmania donovani clinical lines reveals dynamic variation related to drug resistance.</title>
        <authorList>
            <person name="Downing T."/>
            <person name="Imamura H."/>
            <person name="Sanders M."/>
            <person name="Decuypere S."/>
            <person name="Hertz-Fowler C."/>
            <person name="Clark T.G."/>
            <person name="Rijal S."/>
            <person name="Sundar S."/>
            <person name="Quail M.A."/>
            <person name="De Doncker S."/>
            <person name="Maes I."/>
            <person name="Vanaerschot M."/>
            <person name="Stark O."/>
            <person name="Schonian G."/>
            <person name="Dujardin J.C."/>
            <person name="Berriman M."/>
        </authorList>
    </citation>
    <scope>NUCLEOTIDE SEQUENCE [LARGE SCALE GENOMIC DNA]</scope>
    <source>
        <strain evidence="4">BPK282A1</strain>
    </source>
</reference>
<dbReference type="OrthoDB" id="273259at2759"/>
<sequence length="262" mass="28217">MALDFDVDDAPTFPELVRDARLDVTKGRAMTACWSELTDQHTFFRDVAKEGRTRGETLGAVLAAVQGICQALQRVELSNSEARAPSPACTALFSSPAQGAVGGTRPGSRLEEVQTFAQVARAYVSLYCSTPIPTCAQWMSSLQPVFPQPPNAASTAVNGASASRFDGDAGAVPATPASSTLCRYLTKLRQSVDDVTQELPESEVDGKDGGFAEEKLKELVVCCMTVGRRVTRPTMLPPLDALLVREMVKVLQDFVENSTLEW</sequence>
<accession>E9BSL5</accession>
<dbReference type="EMBL" id="CP029534">
    <property type="protein sequence ID" value="AYU83144.1"/>
    <property type="molecule type" value="Genomic_DNA"/>
</dbReference>
<dbReference type="GeneID" id="13387801"/>
<reference evidence="3" key="5">
    <citation type="submission" date="2019-02" db="EMBL/GenBank/DDBJ databases">
        <title>FDA dAtabase for Regulatory Grade micrObial Sequences (FDA-ARGOS): Supporting development and validation of Infectious Disease Dx tests.</title>
        <authorList>
            <person name="Duncan R."/>
            <person name="Fisher C."/>
            <person name="Tallon L.J."/>
            <person name="Sadzewicz L."/>
            <person name="Sengamalay N."/>
            <person name="Ott S."/>
            <person name="Godinez A."/>
            <person name="Nagaraj S."/>
            <person name="Nadendla S."/>
            <person name="Sichtig H."/>
        </authorList>
    </citation>
    <scope>NUCLEOTIDE SEQUENCE</scope>
    <source>
        <strain evidence="3">FDAARGOS_361</strain>
    </source>
</reference>
<dbReference type="EMBL" id="RHLC01000003">
    <property type="protein sequence ID" value="TPP44604.1"/>
    <property type="molecule type" value="Genomic_DNA"/>
</dbReference>